<dbReference type="InterPro" id="IPR003961">
    <property type="entry name" value="FN3_dom"/>
</dbReference>
<feature type="region of interest" description="Disordered" evidence="2">
    <location>
        <begin position="1851"/>
        <end position="1909"/>
    </location>
</feature>
<feature type="region of interest" description="Disordered" evidence="2">
    <location>
        <begin position="342"/>
        <end position="369"/>
    </location>
</feature>
<dbReference type="Pfam" id="PF00041">
    <property type="entry name" value="fn3"/>
    <property type="match status" value="1"/>
</dbReference>
<feature type="compositionally biased region" description="Polar residues" evidence="2">
    <location>
        <begin position="1599"/>
        <end position="1610"/>
    </location>
</feature>
<keyword evidence="1" id="KW-0175">Coiled coil</keyword>
<feature type="compositionally biased region" description="Basic and acidic residues" evidence="2">
    <location>
        <begin position="971"/>
        <end position="987"/>
    </location>
</feature>
<feature type="region of interest" description="Disordered" evidence="2">
    <location>
        <begin position="969"/>
        <end position="1003"/>
    </location>
</feature>
<feature type="region of interest" description="Disordered" evidence="2">
    <location>
        <begin position="3759"/>
        <end position="3789"/>
    </location>
</feature>
<dbReference type="CDD" id="cd00063">
    <property type="entry name" value="FN3"/>
    <property type="match status" value="1"/>
</dbReference>
<gene>
    <name evidence="4" type="ORF">PHAECO_LOCUS6419</name>
</gene>
<feature type="compositionally biased region" description="Polar residues" evidence="2">
    <location>
        <begin position="1620"/>
        <end position="1630"/>
    </location>
</feature>
<feature type="compositionally biased region" description="Polar residues" evidence="2">
    <location>
        <begin position="1748"/>
        <end position="1767"/>
    </location>
</feature>
<name>A0A9P0GRZ9_PHACE</name>
<feature type="compositionally biased region" description="Polar residues" evidence="2">
    <location>
        <begin position="1415"/>
        <end position="1429"/>
    </location>
</feature>
<feature type="compositionally biased region" description="Polar residues" evidence="2">
    <location>
        <begin position="2114"/>
        <end position="2140"/>
    </location>
</feature>
<dbReference type="InterPro" id="IPR036116">
    <property type="entry name" value="FN3_sf"/>
</dbReference>
<feature type="region of interest" description="Disordered" evidence="2">
    <location>
        <begin position="1371"/>
        <end position="1442"/>
    </location>
</feature>
<feature type="compositionally biased region" description="Basic and acidic residues" evidence="2">
    <location>
        <begin position="1546"/>
        <end position="1566"/>
    </location>
</feature>
<feature type="region of interest" description="Disordered" evidence="2">
    <location>
        <begin position="2447"/>
        <end position="2471"/>
    </location>
</feature>
<feature type="compositionally biased region" description="Basic and acidic residues" evidence="2">
    <location>
        <begin position="1581"/>
        <end position="1598"/>
    </location>
</feature>
<feature type="compositionally biased region" description="Basic and acidic residues" evidence="2">
    <location>
        <begin position="2081"/>
        <end position="2091"/>
    </location>
</feature>
<feature type="region of interest" description="Disordered" evidence="2">
    <location>
        <begin position="1941"/>
        <end position="2002"/>
    </location>
</feature>
<dbReference type="SUPFAM" id="SSF49265">
    <property type="entry name" value="Fibronectin type III"/>
    <property type="match status" value="1"/>
</dbReference>
<sequence length="4208" mass="456613">MDVEEACPCDTPEYWEVLKSHFEDQTMLLKGKEQELRDKIAQVEALIASQSSTCSCEVENDIPRVFPRNTNSPVRDVPTKTSPNCSSSFFQKVMENAKSILTMKCSAIHPSNTNEIPTRDSSCVCDSEERQWTSSSNGVTFESLPEYSTSFHCLCEEDDTTTKNDTTADSYSQEVNNSFSCSGCCQVKTETSTTKEDTTISTGECSQYTTNSFRSKTPCSTSTGPYPNPASMVSCGCPSKKLPEYPDTVTTNKSTVMSKMTCQHCVEKKQANEEVHVKFGSCWSNPFQCKTNERSDVAAVNKSSPIGDAVPRNVFTRGISPCFSREISSDRKKDVSCRICPSTRDTTTSRSISRKTSPDRNNSDTKKSSCRIDDCPRMLNEIDTNTDTPCTVDTCTSLIQQKVNATSCRIEPFLKPNNTTSRKSVGARKRIPCKDATCPGLQAISKSFTVPNITTNRRTEKRKSCTIQTCPSSKRIRSRSNIRDVDNQCAFIGSPILNPSNYKGIGDTKNMTADCGCPTSQVISDLNMKERGYKDHMRELLEREKNYDSVLRNVQNTVNQPTCCCAAHKENSKSNEIKRITDELKLENQILKGEVLEMKYELKHCIENIEGPIKQKLETERLRCEHLQQDLNQASQNMIGSQDSYLRETNSLKLQLCLACSNMTELNSINKRLKEEMKSLDTMCAKLEEDLLKQKLNEADTIRRLTKRTNMGGAPEFPCTGRKFSCDSSLNVIARKLSKTLKESAPCEECSKHPELTGAAKMIKDLTDMVEKRKGFGFSEGMIESKRDCSCQSRRQTEEDSCQCYDFRDIGAGESKNLKGKNDPTKMTKTLFSVSPTFVEKNESSTFNIKEPTFVTPEAQMSDSRYYSAHAQPCFQDTCEDPDSCIRTNDISKKWKTSDAATKYPPCPESCETPAGDSFRVTETHKVEKQQQIPERVTIELEPCAAPCNAVIVDAAPCESIGKPCQTTEIQTRDQDQSNRKEDRSEQIRITTTTGSSTGKEPYEGIETEEIQIITQGRGDQIPNTSSVCTEVCEDDAPCEGIGKPCQTTEDEKKEAVSGENKVDRGEDVTNKISREVCGDVQPCEPCVLAGKTCQTKFDFAAPTMEKIVETIRRESISSAQEAVKHITDALLGSVVPRIKRESDVSGDMPIVPEVKKEVLEVGEMEQKMEKETSSSQAAKIITETLLDKVSGHREIQEKVELETEETKNTIDSSDVIKESTLQSEASIDKIEKDIVEVIDSEPSKQEHDQRIEEGFGEILDTKPSNVEEQKGTIEGGIDKVIDSKPSEVEGQEQTMEEVIDKITDSETSKQEQEQIMEGVDKELDSKESTIKKQEQIEEGNIEKVIESQPSNLKEQGQIIRDGADIVFDSKSSNVKDSSKITGEQRQSDVSKTSPPTPITPSANLINDQELLSPKATNTAKTSVTQKQQLPKEELIDSHPPGEVLKEEILGDFPFEVETTVVALDEPPPGLLVTTTITNSGNLEVITEGPNGVIETKLNYTEDGVIEVITQITEVDDVGGPQTREELTSSAITEALKESSSGLKKPKSDTTDRYPEARIQFEKEQESIQEAEYTDGASNQKDSEYASDKESSSQRKDTTASMITQYSHSLSIERIIPSPDETQLTSSSYMTDAIRKDSELPVPPGFDSSSGRKSEVSTGERFTTDETTSKSNAEGMSPAKPFDELSSRTTDNEDNISSTAKPIGDTESAIATPVGASGKELEGITPRTSAYGNVPSEQVGQEVASDDFTGSGQAGTLISEKQSQKTSAQDDDALLDQEVALGGHEISDQQESILPVAGQKLEDISEKSEMVESEQQTTTNKLVDASASAIKPSGVSLGTARSTKSAVVPIGDRVTEGGMETDETSAVGKEFASAEEKESVIGAVTIDGTGQPIAQEEPGDTSGSIIKPPGVSLEAARSAKSAIKKSASVEEEELVIGAVTTDETEQPLSQEGPGASEAQTAKATKISETDDSIFESTKKALPRQNKHDCACQSSPPPTEQSCQCCECKDIAVSTSQDTETITEGNMAIDKLSVKEATDAKTGSNYATADSKDDTGNTKAEAISLEAEKTQGTGDEISAAYEKSDTDGEERTGPPAMIESTSETKNEGGTKKIDQSSVVEADNNSTEPTPEPISQGQSATSKTEESKFSPISSTFNNDKKQVSSKELTTSKKSSEVPDSVSKLSDKGMAPVIDSSDTKRPRKKRSSKLENVKCDCVGTCQCVVCSPEIISKRVEMTGNTEPPIGESDQLCCCTVQSSQSHPHTTCQVNQVSYMQTQHVANCECTSCKLESCKATSPKYKTEAFLRSTNLDSAQGAIPKTKKRTCLDDIFNPPCQIPADCWKPLKKSTHTHSAECECIDCLCLPKIQKIAQMKEFPIVKDEKQIYQVTTMKCSCINAMNAKKYLTERSRIPIATNSTTVGPPKIKPPTVPDCVCDDCDCCSGDCSGKKEDNNAPKSGPTKSETGNTDQEQGQKIRLTPSQLAKMCDCEECMCKVCFNKPAEQGGAEADKPLDTKQSQMDKGAAAHPEMCDCSECECKVCFKKPAKQETQESAEPNKPLDIKQSQMDKAKGQNQKNCCCKGECTCELCPVDVLQTKVSTIVPKDLPLSIAPSTVSHGDDCDCQECACPNSAAMKTASDITKTEVAATVSSAGNKASSLPNPEDCDCEVCNCPLSENKNEQVANDVIDSPSHPDDCDCEECVNCALSPGKTGKASAKPSQFSTIPDQIALTKPIQPVSSDCKCDLCKCANAKETQAKGDQSQKPSAILTTPEDTPLMECDCVKCECDPCADPKKKKPQEPIVSKMMPCDCLDCQCDPCADPSKQKPQSAKKVDLEKGDAKMIDGIPTCTCEVCDCPGKDGTKTFAKDPHPDDCDCTDCLCAEEIMQTASEFSQKGKTGHPEGCICVECKCPGINEGKSEAQPEPTTDEAVHPPGCICEKCMCAQETSEGKGCSCVECTCTDCFYKNERAMDTLNCKCGDCVCKDCSKMDQTGDGSSKVRSTEETTKDYPEGCTCAECKCPGMAETKSKAQPAATTVEATHPLGCNCGKCLCSQENSQEKGCSCVECTCTDCFYKNERITDTLDCKCGDCVCKDCSKMGQTGDGTFIVRSTPTGETESSPKTDECACGECVCTDCFYKKEKSQTKECKCGVCTCHDCQFNVQIQEETKKQDVSVPAVTTRSCHCIDCACDVCSKEDRKKQVDKLTDTTKLIETPEPVKTATHPEGCTCLTCLCIECFTNIKNDAKSKEDTVKPVAASSVRSPNCKCIDCVCENCCAQDIKPIVESATQICHCDDCKCDDCVLKKSQAALKTPTEAGKTSTPCQCTECKDDCLKQGSSGWTCHCPGCGCDDCSSREKKPPSSGQSQKPIDQPTGTILDPPRFEVPIRKSCDCNTCSCVICEQKKQLITGFTDGAPSVKTPLATNEAPPFEVPIRLPCSCAVCTCVVCNKEGAVGASGPRSATVTGTTPPATLEAPPFEAPIRLPCNCGTCTCTYCNKEGGQLPSSVGGGAQLALSSGGVGASGTRSAAATNKTALATIEAPPFEAPIRLPCDCGKCTCPYCNNDGIQLPPAVGVGVQKSFAVNDKKSAAVGIPCNCLPCECFESDKSGNQPAVPDNMIIQQSDVAKQSVPIISLKKSVPMPDRPNSAPVGDRPQSPIHCDCPTCTCPETAVNFQAGKIKDMPNQPLSVHSTKLLSKPSQISGKVSHIPGKQSEKLIANHQLSESPVPCDCPKCLCSAETIINDGKRNITEKVSRVTYKDPQICGEPLGEPSPISAKTSRISKKQSEKDDGFQKPQSPIPCDCVECSCPGEKRKVGQQPSAYISGKQSEKVITVHQSGSPGSCNCAECKCLNEAINYYAGKFTNEQYVSGVTSTISGKKSQLSAKPSGISGKASKVIGEQQMSHPAGDVEETNQQELPERDIHSKNCNCPACCICPAKMEELDIAQMDSDTLKKEIQTSTKESCECREQIKEIKKALNKIKCACTEAEMKAVKNKPLVKQASAFGQTMSGLKLALNNLQEKCKAKDKMIDAMTGELKMRTSSNTFEKVLNTRTADVPDYDKAEDVKSFDKPRQEPISTNILYPVEEEKDFAEKLSKAMANEKTHKSRKKSSRACGCGKPHKEKDNVKLTGFEVIDIRRITQDSIIVKWKPPKSSSVTGYDIFINGVNKSKVMSGGRTSAMIHSLDLSATIQVTIYAVTKCGRCEPPAIAIYEIRP</sequence>
<evidence type="ECO:0000256" key="1">
    <source>
        <dbReference type="SAM" id="Coils"/>
    </source>
</evidence>
<feature type="region of interest" description="Disordered" evidence="2">
    <location>
        <begin position="1303"/>
        <end position="1354"/>
    </location>
</feature>
<keyword evidence="5" id="KW-1185">Reference proteome</keyword>
<feature type="compositionally biased region" description="Basic and acidic residues" evidence="2">
    <location>
        <begin position="1303"/>
        <end position="1346"/>
    </location>
</feature>
<evidence type="ECO:0000256" key="2">
    <source>
        <dbReference type="SAM" id="MobiDB-lite"/>
    </source>
</evidence>
<dbReference type="InterPro" id="IPR013783">
    <property type="entry name" value="Ig-like_fold"/>
</dbReference>
<feature type="compositionally biased region" description="Low complexity" evidence="2">
    <location>
        <begin position="342"/>
        <end position="355"/>
    </location>
</feature>
<feature type="compositionally biased region" description="Polar residues" evidence="2">
    <location>
        <begin position="1726"/>
        <end position="1739"/>
    </location>
</feature>
<feature type="compositionally biased region" description="Polar residues" evidence="2">
    <location>
        <begin position="1381"/>
        <end position="1390"/>
    </location>
</feature>
<dbReference type="PROSITE" id="PS50853">
    <property type="entry name" value="FN3"/>
    <property type="match status" value="1"/>
</dbReference>
<evidence type="ECO:0000313" key="5">
    <source>
        <dbReference type="Proteomes" id="UP001153737"/>
    </source>
</evidence>
<feature type="compositionally biased region" description="Polar residues" evidence="2">
    <location>
        <begin position="2456"/>
        <end position="2469"/>
    </location>
</feature>
<dbReference type="Gene3D" id="2.60.40.10">
    <property type="entry name" value="Immunoglobulins"/>
    <property type="match status" value="1"/>
</dbReference>
<feature type="compositionally biased region" description="Basic and acidic residues" evidence="2">
    <location>
        <begin position="356"/>
        <end position="369"/>
    </location>
</feature>
<dbReference type="EMBL" id="OU896708">
    <property type="protein sequence ID" value="CAH1155559.1"/>
    <property type="molecule type" value="Genomic_DNA"/>
</dbReference>
<dbReference type="Proteomes" id="UP001153737">
    <property type="component" value="Chromosome 2"/>
</dbReference>
<feature type="compositionally biased region" description="Basic and acidic residues" evidence="2">
    <location>
        <begin position="2156"/>
        <end position="2174"/>
    </location>
</feature>
<feature type="compositionally biased region" description="Basic and acidic residues" evidence="2">
    <location>
        <begin position="2101"/>
        <end position="2113"/>
    </location>
</feature>
<evidence type="ECO:0000259" key="3">
    <source>
        <dbReference type="PROSITE" id="PS50853"/>
    </source>
</evidence>
<feature type="coiled-coil region" evidence="1">
    <location>
        <begin position="663"/>
        <end position="690"/>
    </location>
</feature>
<feature type="region of interest" description="Disordered" evidence="2">
    <location>
        <begin position="1535"/>
        <end position="1772"/>
    </location>
</feature>
<accession>A0A9P0GRZ9</accession>
<dbReference type="OrthoDB" id="9909019at2759"/>
<reference evidence="4" key="2">
    <citation type="submission" date="2022-10" db="EMBL/GenBank/DDBJ databases">
        <authorList>
            <consortium name="ENA_rothamsted_submissions"/>
            <consortium name="culmorum"/>
            <person name="King R."/>
        </authorList>
    </citation>
    <scope>NUCLEOTIDE SEQUENCE</scope>
</reference>
<reference evidence="4" key="1">
    <citation type="submission" date="2022-01" db="EMBL/GenBank/DDBJ databases">
        <authorList>
            <person name="King R."/>
        </authorList>
    </citation>
    <scope>NUCLEOTIDE SEQUENCE</scope>
</reference>
<feature type="region of interest" description="Disordered" evidence="2">
    <location>
        <begin position="2032"/>
        <end position="2202"/>
    </location>
</feature>
<feature type="region of interest" description="Disordered" evidence="2">
    <location>
        <begin position="4093"/>
        <end position="4113"/>
    </location>
</feature>
<feature type="domain" description="Fibronectin type-III" evidence="3">
    <location>
        <begin position="4123"/>
        <end position="4208"/>
    </location>
</feature>
<organism evidence="4 5">
    <name type="scientific">Phaedon cochleariae</name>
    <name type="common">Mustard beetle</name>
    <dbReference type="NCBI Taxonomy" id="80249"/>
    <lineage>
        <taxon>Eukaryota</taxon>
        <taxon>Metazoa</taxon>
        <taxon>Ecdysozoa</taxon>
        <taxon>Arthropoda</taxon>
        <taxon>Hexapoda</taxon>
        <taxon>Insecta</taxon>
        <taxon>Pterygota</taxon>
        <taxon>Neoptera</taxon>
        <taxon>Endopterygota</taxon>
        <taxon>Coleoptera</taxon>
        <taxon>Polyphaga</taxon>
        <taxon>Cucujiformia</taxon>
        <taxon>Chrysomeloidea</taxon>
        <taxon>Chrysomelidae</taxon>
        <taxon>Chrysomelinae</taxon>
        <taxon>Chrysomelini</taxon>
        <taxon>Phaedon</taxon>
    </lineage>
</organism>
<evidence type="ECO:0000313" key="4">
    <source>
        <dbReference type="EMBL" id="CAH1155559.1"/>
    </source>
</evidence>
<proteinExistence type="predicted"/>
<protein>
    <recommendedName>
        <fullName evidence="3">Fibronectin type-III domain-containing protein</fullName>
    </recommendedName>
</protein>